<dbReference type="Gene3D" id="2.30.30.40">
    <property type="entry name" value="SH3 Domains"/>
    <property type="match status" value="1"/>
</dbReference>
<dbReference type="EMBL" id="VBRC01000001">
    <property type="protein sequence ID" value="TLK32118.1"/>
    <property type="molecule type" value="Genomic_DNA"/>
</dbReference>
<comment type="caution">
    <text evidence="3">The sequence shown here is derived from an EMBL/GenBank/DDBJ whole genome shotgun (WGS) entry which is preliminary data.</text>
</comment>
<evidence type="ECO:0000259" key="2">
    <source>
        <dbReference type="Pfam" id="PF08239"/>
    </source>
</evidence>
<evidence type="ECO:0000256" key="1">
    <source>
        <dbReference type="SAM" id="MobiDB-lite"/>
    </source>
</evidence>
<feature type="region of interest" description="Disordered" evidence="1">
    <location>
        <begin position="109"/>
        <end position="147"/>
    </location>
</feature>
<proteinExistence type="predicted"/>
<feature type="compositionally biased region" description="Basic residues" evidence="1">
    <location>
        <begin position="1"/>
        <end position="12"/>
    </location>
</feature>
<gene>
    <name evidence="3" type="ORF">FCS05_01265</name>
</gene>
<feature type="compositionally biased region" description="Basic and acidic residues" evidence="1">
    <location>
        <begin position="124"/>
        <end position="137"/>
    </location>
</feature>
<name>A0AAJ5FC52_9DEIO</name>
<organism evidence="3 4">
    <name type="scientific">Deinococcus metallilatus</name>
    <dbReference type="NCBI Taxonomy" id="1211322"/>
    <lineage>
        <taxon>Bacteria</taxon>
        <taxon>Thermotogati</taxon>
        <taxon>Deinococcota</taxon>
        <taxon>Deinococci</taxon>
        <taxon>Deinococcales</taxon>
        <taxon>Deinococcaceae</taxon>
        <taxon>Deinococcus</taxon>
    </lineage>
</organism>
<evidence type="ECO:0000313" key="3">
    <source>
        <dbReference type="EMBL" id="TLK32118.1"/>
    </source>
</evidence>
<reference evidence="3 4" key="1">
    <citation type="submission" date="2019-04" db="EMBL/GenBank/DDBJ databases">
        <title>Deinococcus metalilatus MA1002 mutant No.5.</title>
        <authorList>
            <person name="Park W."/>
            <person name="Park C."/>
        </authorList>
    </citation>
    <scope>NUCLEOTIDE SEQUENCE [LARGE SCALE GENOMIC DNA]</scope>
    <source>
        <strain evidence="3 4">MA1002-m5</strain>
    </source>
</reference>
<feature type="compositionally biased region" description="Polar residues" evidence="1">
    <location>
        <begin position="13"/>
        <end position="31"/>
    </location>
</feature>
<accession>A0AAJ5FC52</accession>
<dbReference type="InterPro" id="IPR003646">
    <property type="entry name" value="SH3-like_bac-type"/>
</dbReference>
<evidence type="ECO:0000313" key="4">
    <source>
        <dbReference type="Proteomes" id="UP000308000"/>
    </source>
</evidence>
<feature type="domain" description="SH3b" evidence="2">
    <location>
        <begin position="18"/>
        <end position="53"/>
    </location>
</feature>
<feature type="region of interest" description="Disordered" evidence="1">
    <location>
        <begin position="1"/>
        <end position="33"/>
    </location>
</feature>
<dbReference type="Proteomes" id="UP000308000">
    <property type="component" value="Unassembled WGS sequence"/>
</dbReference>
<sequence>MRFPRPTRRGHPQRTTTNLNLRSGSSAQTAKVATPPAGTAVQLVSCSSGWCKVSVPGADVQEMVEALVWEPDVLCDRLGALPFQRGAETTNVSGEAGTLPRVVEGFQTGRQEVGTGPLPVVGDGHVRQDRSSRRGAAESRPGVTKSC</sequence>
<dbReference type="AlphaFoldDB" id="A0AAJ5FC52"/>
<dbReference type="Pfam" id="PF08239">
    <property type="entry name" value="SH3_3"/>
    <property type="match status" value="1"/>
</dbReference>
<protein>
    <recommendedName>
        <fullName evidence="2">SH3b domain-containing protein</fullName>
    </recommendedName>
</protein>